<dbReference type="Proteomes" id="UP000235220">
    <property type="component" value="Chromosome 6"/>
</dbReference>
<dbReference type="InterPro" id="IPR005135">
    <property type="entry name" value="Endo/exonuclease/phosphatase"/>
</dbReference>
<dbReference type="AlphaFoldDB" id="A0A6P9EVM4"/>
<dbReference type="PANTHER" id="PTHR35218:SF9">
    <property type="entry name" value="ENDONUCLEASE_EXONUCLEASE_PHOSPHATASE DOMAIN-CONTAINING PROTEIN"/>
    <property type="match status" value="1"/>
</dbReference>
<dbReference type="GO" id="GO:0003824">
    <property type="term" value="F:catalytic activity"/>
    <property type="evidence" value="ECO:0007669"/>
    <property type="project" value="InterPro"/>
</dbReference>
<name>A0A6P9EVM4_JUGRE</name>
<dbReference type="SUPFAM" id="SSF56219">
    <property type="entry name" value="DNase I-like"/>
    <property type="match status" value="1"/>
</dbReference>
<gene>
    <name evidence="3" type="primary">LOC118348659</name>
</gene>
<dbReference type="KEGG" id="jre:118348659"/>
<dbReference type="Pfam" id="PF03372">
    <property type="entry name" value="Exo_endo_phos"/>
    <property type="match status" value="1"/>
</dbReference>
<dbReference type="RefSeq" id="XP_035546627.1">
    <property type="nucleotide sequence ID" value="XM_035690734.1"/>
</dbReference>
<evidence type="ECO:0000259" key="1">
    <source>
        <dbReference type="Pfam" id="PF03372"/>
    </source>
</evidence>
<accession>A0A6P9EVM4</accession>
<dbReference type="GeneID" id="118348659"/>
<organism evidence="2 3">
    <name type="scientific">Juglans regia</name>
    <name type="common">English walnut</name>
    <dbReference type="NCBI Taxonomy" id="51240"/>
    <lineage>
        <taxon>Eukaryota</taxon>
        <taxon>Viridiplantae</taxon>
        <taxon>Streptophyta</taxon>
        <taxon>Embryophyta</taxon>
        <taxon>Tracheophyta</taxon>
        <taxon>Spermatophyta</taxon>
        <taxon>Magnoliopsida</taxon>
        <taxon>eudicotyledons</taxon>
        <taxon>Gunneridae</taxon>
        <taxon>Pentapetalae</taxon>
        <taxon>rosids</taxon>
        <taxon>fabids</taxon>
        <taxon>Fagales</taxon>
        <taxon>Juglandaceae</taxon>
        <taxon>Juglans</taxon>
    </lineage>
</organism>
<dbReference type="InParanoid" id="A0A6P9EVM4"/>
<dbReference type="PANTHER" id="PTHR35218">
    <property type="entry name" value="RNASE H DOMAIN-CONTAINING PROTEIN"/>
    <property type="match status" value="1"/>
</dbReference>
<feature type="domain" description="Endonuclease/exonuclease/phosphatase" evidence="1">
    <location>
        <begin position="4"/>
        <end position="225"/>
    </location>
</feature>
<keyword evidence="2" id="KW-1185">Reference proteome</keyword>
<evidence type="ECO:0000313" key="2">
    <source>
        <dbReference type="Proteomes" id="UP000235220"/>
    </source>
</evidence>
<protein>
    <submittedName>
        <fullName evidence="3">Uncharacterized protein LOC118348659</fullName>
    </submittedName>
</protein>
<sequence>MKILSWNCRGLGNPRTVQNLLLLVKDKTPNLVFLMETKLVASKVEGIKRRLGWEGCFVVDPMGRKGGLALLWCKEKEVEILNYSQHHINAMVRSEEKKMLWLLSGFYGHPMVSKRENTWDLLSLLNSDCEMPWCVIGDFNEILCQSEKMGGRPRPETQMVDFRKALDDNRLFDLGWKGNKYAWSNKHMDSTFTKERLDRAVANLKWSETFCDRVLETLNVVQSDHMALMLDLRQQYLVNRKRRRVFRFEAKWIRDEEGAGVVERAWRRADADPNPIRNIQRKLNGCKGDLIRWGNSKDKEVIVLLKQKTERLKREQESEGPHNAELIRKLQEEMGTLLGQEDLKWL</sequence>
<evidence type="ECO:0000313" key="3">
    <source>
        <dbReference type="RefSeq" id="XP_035546627.1"/>
    </source>
</evidence>
<dbReference type="OrthoDB" id="1001388at2759"/>
<proteinExistence type="predicted"/>
<dbReference type="Gene3D" id="3.60.10.10">
    <property type="entry name" value="Endonuclease/exonuclease/phosphatase"/>
    <property type="match status" value="1"/>
</dbReference>
<reference evidence="3" key="1">
    <citation type="submission" date="2025-08" db="UniProtKB">
        <authorList>
            <consortium name="RefSeq"/>
        </authorList>
    </citation>
    <scope>IDENTIFICATION</scope>
    <source>
        <tissue evidence="3">Leaves</tissue>
    </source>
</reference>
<dbReference type="InterPro" id="IPR036691">
    <property type="entry name" value="Endo/exonu/phosph_ase_sf"/>
</dbReference>